<dbReference type="OrthoDB" id="10071127at2759"/>
<evidence type="ECO:0000313" key="3">
    <source>
        <dbReference type="Proteomes" id="UP000281553"/>
    </source>
</evidence>
<feature type="compositionally biased region" description="Basic and acidic residues" evidence="1">
    <location>
        <begin position="61"/>
        <end position="74"/>
    </location>
</feature>
<evidence type="ECO:0000256" key="1">
    <source>
        <dbReference type="SAM" id="MobiDB-lite"/>
    </source>
</evidence>
<sequence>MGVELSKASNIRVFPTVCLNIGTTPLDEAFVWGDPRVIAILMAKYAELNAKKKKKTALRPAAEKDQRGKGDKKQPTPQFSVVGASDMPKLFGKSIARKTNKLSQMLDLHINLSELEAQMKSFGDMSLEERLWKREDERERFGWDSSLPAIDKRYFNRNVARLMMERYPNLAANAT</sequence>
<reference evidence="2 3" key="1">
    <citation type="submission" date="2018-11" db="EMBL/GenBank/DDBJ databases">
        <authorList>
            <consortium name="Pathogen Informatics"/>
        </authorList>
    </citation>
    <scope>NUCLEOTIDE SEQUENCE [LARGE SCALE GENOMIC DNA]</scope>
</reference>
<dbReference type="EMBL" id="UYRU01051990">
    <property type="protein sequence ID" value="VDN11668.1"/>
    <property type="molecule type" value="Genomic_DNA"/>
</dbReference>
<evidence type="ECO:0000313" key="2">
    <source>
        <dbReference type="EMBL" id="VDN11668.1"/>
    </source>
</evidence>
<name>A0A3P7LNX8_DIBLA</name>
<feature type="region of interest" description="Disordered" evidence="1">
    <location>
        <begin position="55"/>
        <end position="80"/>
    </location>
</feature>
<accession>A0A3P7LNX8</accession>
<protein>
    <submittedName>
        <fullName evidence="2">Uncharacterized protein</fullName>
    </submittedName>
</protein>
<dbReference type="AlphaFoldDB" id="A0A3P7LNX8"/>
<proteinExistence type="predicted"/>
<keyword evidence="3" id="KW-1185">Reference proteome</keyword>
<organism evidence="2 3">
    <name type="scientific">Dibothriocephalus latus</name>
    <name type="common">Fish tapeworm</name>
    <name type="synonym">Diphyllobothrium latum</name>
    <dbReference type="NCBI Taxonomy" id="60516"/>
    <lineage>
        <taxon>Eukaryota</taxon>
        <taxon>Metazoa</taxon>
        <taxon>Spiralia</taxon>
        <taxon>Lophotrochozoa</taxon>
        <taxon>Platyhelminthes</taxon>
        <taxon>Cestoda</taxon>
        <taxon>Eucestoda</taxon>
        <taxon>Diphyllobothriidea</taxon>
        <taxon>Diphyllobothriidae</taxon>
        <taxon>Dibothriocephalus</taxon>
    </lineage>
</organism>
<dbReference type="Proteomes" id="UP000281553">
    <property type="component" value="Unassembled WGS sequence"/>
</dbReference>
<gene>
    <name evidence="2" type="ORF">DILT_LOCUS7499</name>
</gene>